<dbReference type="EMBL" id="BAABHV010000017">
    <property type="protein sequence ID" value="GAA5057528.1"/>
    <property type="molecule type" value="Genomic_DNA"/>
</dbReference>
<feature type="signal peptide" evidence="2">
    <location>
        <begin position="1"/>
        <end position="19"/>
    </location>
</feature>
<keyword evidence="4" id="KW-1185">Reference proteome</keyword>
<name>A0ABP9KF70_9SPHN</name>
<reference evidence="4" key="1">
    <citation type="journal article" date="2019" name="Int. J. Syst. Evol. Microbiol.">
        <title>The Global Catalogue of Microorganisms (GCM) 10K type strain sequencing project: providing services to taxonomists for standard genome sequencing and annotation.</title>
        <authorList>
            <consortium name="The Broad Institute Genomics Platform"/>
            <consortium name="The Broad Institute Genome Sequencing Center for Infectious Disease"/>
            <person name="Wu L."/>
            <person name="Ma J."/>
        </authorList>
    </citation>
    <scope>NUCLEOTIDE SEQUENCE [LARGE SCALE GENOMIC DNA]</scope>
    <source>
        <strain evidence="4">JCM 18014</strain>
    </source>
</reference>
<accession>A0ABP9KF70</accession>
<sequence length="150" mass="15358">MKKLIAISAALALAACNGAGEEPAADDAAETETATTDASDMLEGDAPGFEAVAPGTYQVTRSGGEIDFIEIHPGMTFSRVAEGGDATGGVIFMKDGMTCFLVEGEDEESCFTDGPKQEDGSMETTSEAGDVSTVMPVDGTLADHVDEIPA</sequence>
<organism evidence="3 4">
    <name type="scientific">Erythrobacter westpacificensis</name>
    <dbReference type="NCBI Taxonomy" id="1055231"/>
    <lineage>
        <taxon>Bacteria</taxon>
        <taxon>Pseudomonadati</taxon>
        <taxon>Pseudomonadota</taxon>
        <taxon>Alphaproteobacteria</taxon>
        <taxon>Sphingomonadales</taxon>
        <taxon>Erythrobacteraceae</taxon>
        <taxon>Erythrobacter/Porphyrobacter group</taxon>
        <taxon>Erythrobacter</taxon>
    </lineage>
</organism>
<feature type="region of interest" description="Disordered" evidence="1">
    <location>
        <begin position="21"/>
        <end position="50"/>
    </location>
</feature>
<dbReference type="RefSeq" id="WP_346033220.1">
    <property type="nucleotide sequence ID" value="NZ_BAABHV010000017.1"/>
</dbReference>
<evidence type="ECO:0000313" key="3">
    <source>
        <dbReference type="EMBL" id="GAA5057528.1"/>
    </source>
</evidence>
<feature type="chain" id="PRO_5047241955" evidence="2">
    <location>
        <begin position="20"/>
        <end position="150"/>
    </location>
</feature>
<comment type="caution">
    <text evidence="3">The sequence shown here is derived from an EMBL/GenBank/DDBJ whole genome shotgun (WGS) entry which is preliminary data.</text>
</comment>
<evidence type="ECO:0000313" key="4">
    <source>
        <dbReference type="Proteomes" id="UP001500518"/>
    </source>
</evidence>
<feature type="region of interest" description="Disordered" evidence="1">
    <location>
        <begin position="109"/>
        <end position="133"/>
    </location>
</feature>
<evidence type="ECO:0000256" key="1">
    <source>
        <dbReference type="SAM" id="MobiDB-lite"/>
    </source>
</evidence>
<gene>
    <name evidence="3" type="ORF">GCM10023208_23110</name>
</gene>
<dbReference type="PROSITE" id="PS51257">
    <property type="entry name" value="PROKAR_LIPOPROTEIN"/>
    <property type="match status" value="1"/>
</dbReference>
<dbReference type="Proteomes" id="UP001500518">
    <property type="component" value="Unassembled WGS sequence"/>
</dbReference>
<keyword evidence="2" id="KW-0732">Signal</keyword>
<proteinExistence type="predicted"/>
<protein>
    <submittedName>
        <fullName evidence="3">Uncharacterized protein</fullName>
    </submittedName>
</protein>
<evidence type="ECO:0000256" key="2">
    <source>
        <dbReference type="SAM" id="SignalP"/>
    </source>
</evidence>